<organism evidence="1 2">
    <name type="scientific">Sphaerobolus stellatus (strain SS14)</name>
    <dbReference type="NCBI Taxonomy" id="990650"/>
    <lineage>
        <taxon>Eukaryota</taxon>
        <taxon>Fungi</taxon>
        <taxon>Dikarya</taxon>
        <taxon>Basidiomycota</taxon>
        <taxon>Agaricomycotina</taxon>
        <taxon>Agaricomycetes</taxon>
        <taxon>Phallomycetidae</taxon>
        <taxon>Geastrales</taxon>
        <taxon>Sphaerobolaceae</taxon>
        <taxon>Sphaerobolus</taxon>
    </lineage>
</organism>
<dbReference type="AlphaFoldDB" id="A0A0C9UMX7"/>
<proteinExistence type="predicted"/>
<evidence type="ECO:0000313" key="2">
    <source>
        <dbReference type="Proteomes" id="UP000054279"/>
    </source>
</evidence>
<dbReference type="HOGENOM" id="CLU_1908015_0_0_1"/>
<protein>
    <submittedName>
        <fullName evidence="1">Uncharacterized protein</fullName>
    </submittedName>
</protein>
<gene>
    <name evidence="1" type="ORF">M422DRAFT_261540</name>
</gene>
<accession>A0A0C9UMX7</accession>
<evidence type="ECO:0000313" key="1">
    <source>
        <dbReference type="EMBL" id="KIJ36209.1"/>
    </source>
</evidence>
<reference evidence="1 2" key="1">
    <citation type="submission" date="2014-06" db="EMBL/GenBank/DDBJ databases">
        <title>Evolutionary Origins and Diversification of the Mycorrhizal Mutualists.</title>
        <authorList>
            <consortium name="DOE Joint Genome Institute"/>
            <consortium name="Mycorrhizal Genomics Consortium"/>
            <person name="Kohler A."/>
            <person name="Kuo A."/>
            <person name="Nagy L.G."/>
            <person name="Floudas D."/>
            <person name="Copeland A."/>
            <person name="Barry K.W."/>
            <person name="Cichocki N."/>
            <person name="Veneault-Fourrey C."/>
            <person name="LaButti K."/>
            <person name="Lindquist E.A."/>
            <person name="Lipzen A."/>
            <person name="Lundell T."/>
            <person name="Morin E."/>
            <person name="Murat C."/>
            <person name="Riley R."/>
            <person name="Ohm R."/>
            <person name="Sun H."/>
            <person name="Tunlid A."/>
            <person name="Henrissat B."/>
            <person name="Grigoriev I.V."/>
            <person name="Hibbett D.S."/>
            <person name="Martin F."/>
        </authorList>
    </citation>
    <scope>NUCLEOTIDE SEQUENCE [LARGE SCALE GENOMIC DNA]</scope>
    <source>
        <strain evidence="1 2">SS14</strain>
    </source>
</reference>
<name>A0A0C9UMX7_SPHS4</name>
<keyword evidence="2" id="KW-1185">Reference proteome</keyword>
<dbReference type="EMBL" id="KN837181">
    <property type="protein sequence ID" value="KIJ36209.1"/>
    <property type="molecule type" value="Genomic_DNA"/>
</dbReference>
<sequence length="133" mass="14976">MILGTIDTTGSFSYPWIYIKSLYILGKESWLSAIIGRGYFPNLKRLIITWQGNSIDEASVPSVDFQREAPIKPKLSEVVTFHAGSGNILFHEMREHSIADFKSVPHSFFGKLYGPKDSLGYTTYFLHPSGNTK</sequence>
<dbReference type="Proteomes" id="UP000054279">
    <property type="component" value="Unassembled WGS sequence"/>
</dbReference>